<organism evidence="2 3">
    <name type="scientific">Caligus rogercresseyi</name>
    <name type="common">Sea louse</name>
    <dbReference type="NCBI Taxonomy" id="217165"/>
    <lineage>
        <taxon>Eukaryota</taxon>
        <taxon>Metazoa</taxon>
        <taxon>Ecdysozoa</taxon>
        <taxon>Arthropoda</taxon>
        <taxon>Crustacea</taxon>
        <taxon>Multicrustacea</taxon>
        <taxon>Hexanauplia</taxon>
        <taxon>Copepoda</taxon>
        <taxon>Siphonostomatoida</taxon>
        <taxon>Caligidae</taxon>
        <taxon>Caligus</taxon>
    </lineage>
</organism>
<dbReference type="EMBL" id="CP045902">
    <property type="protein sequence ID" value="QQP38658.1"/>
    <property type="molecule type" value="Genomic_DNA"/>
</dbReference>
<reference evidence="3" key="1">
    <citation type="submission" date="2021-01" db="EMBL/GenBank/DDBJ databases">
        <title>Caligus Genome Assembly.</title>
        <authorList>
            <person name="Gallardo-Escarate C."/>
        </authorList>
    </citation>
    <scope>NUCLEOTIDE SEQUENCE [LARGE SCALE GENOMIC DNA]</scope>
</reference>
<dbReference type="OrthoDB" id="2016263at2759"/>
<evidence type="ECO:0000256" key="1">
    <source>
        <dbReference type="SAM" id="MobiDB-lite"/>
    </source>
</evidence>
<accession>A0A7T8GVP0</accession>
<feature type="region of interest" description="Disordered" evidence="1">
    <location>
        <begin position="183"/>
        <end position="261"/>
    </location>
</feature>
<sequence>MIESGLTLSEYQSRKAFSVYLHCILRRLSDLDDSNDLIQVDLVLKFLQKAALSLREPYFLKAPSVKLSGKDRAAIVAKELNEFLGHYKRETEVYTVYKEDKSMIPRHIFEEFVAFANDSDLEDVLTLQTKLYRCAHIFLGKCLPPVSGRKNSLLRTAYGISPDRNLRDKQCSMRMNARANPPVAPQFVLPRQPPSRCLDISTSEEGGENSEQPAPSLPPKKMEAPFEKATVTRIGVARTLSHSKKYQEIPASSGSPPLPQN</sequence>
<dbReference type="AlphaFoldDB" id="A0A7T8GVP0"/>
<gene>
    <name evidence="2" type="ORF">FKW44_019295</name>
</gene>
<evidence type="ECO:0000313" key="2">
    <source>
        <dbReference type="EMBL" id="QQP38658.1"/>
    </source>
</evidence>
<proteinExistence type="predicted"/>
<protein>
    <submittedName>
        <fullName evidence="2">Tubulin polyglutamylase TTLL5like</fullName>
    </submittedName>
</protein>
<dbReference type="Proteomes" id="UP000595437">
    <property type="component" value="Chromosome 13"/>
</dbReference>
<name>A0A7T8GVP0_CALRO</name>
<keyword evidence="3" id="KW-1185">Reference proteome</keyword>
<evidence type="ECO:0000313" key="3">
    <source>
        <dbReference type="Proteomes" id="UP000595437"/>
    </source>
</evidence>
<feature type="compositionally biased region" description="Polar residues" evidence="1">
    <location>
        <begin position="200"/>
        <end position="213"/>
    </location>
</feature>